<dbReference type="OrthoDB" id="635146at2"/>
<keyword evidence="3" id="KW-0255">Endonuclease</keyword>
<dbReference type="GO" id="GO:0004519">
    <property type="term" value="F:endonuclease activity"/>
    <property type="evidence" value="ECO:0007669"/>
    <property type="project" value="UniProtKB-KW"/>
</dbReference>
<keyword evidence="3" id="KW-0540">Nuclease</keyword>
<dbReference type="InterPro" id="IPR005135">
    <property type="entry name" value="Endo/exonuclease/phosphatase"/>
</dbReference>
<evidence type="ECO:0000313" key="3">
    <source>
        <dbReference type="EMBL" id="AOM77863.1"/>
    </source>
</evidence>
<feature type="domain" description="Endonuclease/exonuclease/phosphatase" evidence="2">
    <location>
        <begin position="109"/>
        <end position="359"/>
    </location>
</feature>
<dbReference type="GO" id="GO:0016020">
    <property type="term" value="C:membrane"/>
    <property type="evidence" value="ECO:0007669"/>
    <property type="project" value="GOC"/>
</dbReference>
<accession>A0A1D7QGR8</accession>
<evidence type="ECO:0000313" key="4">
    <source>
        <dbReference type="Proteomes" id="UP000094313"/>
    </source>
</evidence>
<gene>
    <name evidence="3" type="ORF">BFS30_12180</name>
</gene>
<dbReference type="RefSeq" id="WP_069379551.1">
    <property type="nucleotide sequence ID" value="NZ_CP017141.1"/>
</dbReference>
<feature type="transmembrane region" description="Helical" evidence="1">
    <location>
        <begin position="68"/>
        <end position="85"/>
    </location>
</feature>
<organism evidence="3 4">
    <name type="scientific">Pedobacter steynii</name>
    <dbReference type="NCBI Taxonomy" id="430522"/>
    <lineage>
        <taxon>Bacteria</taxon>
        <taxon>Pseudomonadati</taxon>
        <taxon>Bacteroidota</taxon>
        <taxon>Sphingobacteriia</taxon>
        <taxon>Sphingobacteriales</taxon>
        <taxon>Sphingobacteriaceae</taxon>
        <taxon>Pedobacter</taxon>
    </lineage>
</organism>
<evidence type="ECO:0000259" key="2">
    <source>
        <dbReference type="Pfam" id="PF03372"/>
    </source>
</evidence>
<dbReference type="KEGG" id="psty:BFS30_12180"/>
<dbReference type="GO" id="GO:0006506">
    <property type="term" value="P:GPI anchor biosynthetic process"/>
    <property type="evidence" value="ECO:0007669"/>
    <property type="project" value="TreeGrafter"/>
</dbReference>
<keyword evidence="4" id="KW-1185">Reference proteome</keyword>
<keyword evidence="1" id="KW-1133">Transmembrane helix</keyword>
<keyword evidence="1" id="KW-0472">Membrane</keyword>
<evidence type="ECO:0000256" key="1">
    <source>
        <dbReference type="SAM" id="Phobius"/>
    </source>
</evidence>
<dbReference type="SUPFAM" id="SSF56219">
    <property type="entry name" value="DNase I-like"/>
    <property type="match status" value="1"/>
</dbReference>
<keyword evidence="3" id="KW-0378">Hydrolase</keyword>
<dbReference type="PANTHER" id="PTHR14859">
    <property type="entry name" value="CALCOFLUOR WHITE HYPERSENSITIVE PROTEIN PRECURSOR"/>
    <property type="match status" value="1"/>
</dbReference>
<dbReference type="EMBL" id="CP017141">
    <property type="protein sequence ID" value="AOM77863.1"/>
    <property type="molecule type" value="Genomic_DNA"/>
</dbReference>
<reference evidence="3 4" key="1">
    <citation type="submission" date="2016-08" db="EMBL/GenBank/DDBJ databases">
        <authorList>
            <person name="Seilhamer J.J."/>
        </authorList>
    </citation>
    <scope>NUCLEOTIDE SEQUENCE [LARGE SCALE GENOMIC DNA]</scope>
    <source>
        <strain evidence="3 4">DX4</strain>
    </source>
</reference>
<name>A0A1D7QGR8_9SPHI</name>
<protein>
    <submittedName>
        <fullName evidence="3">Endonuclease</fullName>
    </submittedName>
</protein>
<dbReference type="InterPro" id="IPR036691">
    <property type="entry name" value="Endo/exonu/phosph_ase_sf"/>
</dbReference>
<keyword evidence="1" id="KW-0812">Transmembrane</keyword>
<proteinExistence type="predicted"/>
<dbReference type="Pfam" id="PF03372">
    <property type="entry name" value="Exo_endo_phos"/>
    <property type="match status" value="1"/>
</dbReference>
<dbReference type="CDD" id="cd09084">
    <property type="entry name" value="EEP-2"/>
    <property type="match status" value="1"/>
</dbReference>
<sequence length="370" mass="42245">MKKSKPTFIDKLVRFLAVVLALALLLGFMAGRFDPRNYQLIAFFGLAYPFILLLNMFMVIWWCIRKRWVFALSTIILILVGWQALTATVGISGEAGKGPKSNPEAFRMMTYNVHSFKPYGLENIESVKQQMLELIGKENPDVICFQEYFTRRKGSFDITDSLKRILNTDYFYFVPSSENNYEATGLAIFSRYPIKNKGTIAFGPNFGGNASIYIDVEVNKKKLRVYNLHLQSISFDKQDYSYIDKVAKKMDAEIKPSKRILSLLRNAFLKRSEQVDIMKEHMAKCQSSFLIAGDFNDTPASYAVTQLTKSLNNTFQEQGTGLGRTYNGKFPNFQIDYIATTKDIKVMNHLVIPAKLSDHFPVRSDLILNP</sequence>
<dbReference type="Gene3D" id="3.60.10.10">
    <property type="entry name" value="Endonuclease/exonuclease/phosphatase"/>
    <property type="match status" value="1"/>
</dbReference>
<dbReference type="Proteomes" id="UP000094313">
    <property type="component" value="Chromosome"/>
</dbReference>
<dbReference type="PANTHER" id="PTHR14859:SF15">
    <property type="entry name" value="ENDONUCLEASE_EXONUCLEASE_PHOSPHATASE DOMAIN-CONTAINING PROTEIN"/>
    <property type="match status" value="1"/>
</dbReference>
<dbReference type="AlphaFoldDB" id="A0A1D7QGR8"/>
<feature type="transmembrane region" description="Helical" evidence="1">
    <location>
        <begin position="40"/>
        <end position="61"/>
    </location>
</feature>
<dbReference type="InterPro" id="IPR051916">
    <property type="entry name" value="GPI-anchor_lipid_remodeler"/>
</dbReference>